<dbReference type="eggNOG" id="COG0668">
    <property type="taxonomic scope" value="Bacteria"/>
</dbReference>
<evidence type="ECO:0000256" key="1">
    <source>
        <dbReference type="ARBA" id="ARBA00004651"/>
    </source>
</evidence>
<dbReference type="SUPFAM" id="SSF82689">
    <property type="entry name" value="Mechanosensitive channel protein MscS (YggB), C-terminal domain"/>
    <property type="match status" value="1"/>
</dbReference>
<dbReference type="InterPro" id="IPR049142">
    <property type="entry name" value="MS_channel_1st"/>
</dbReference>
<evidence type="ECO:0000259" key="9">
    <source>
        <dbReference type="Pfam" id="PF00924"/>
    </source>
</evidence>
<reference evidence="11 12" key="1">
    <citation type="submission" date="2016-10" db="EMBL/GenBank/DDBJ databases">
        <authorList>
            <person name="de Groot N.N."/>
        </authorList>
    </citation>
    <scope>NUCLEOTIDE SEQUENCE [LARGE SCALE GENOMIC DNA]</scope>
    <source>
        <strain evidence="11 12">A-4</strain>
    </source>
</reference>
<feature type="transmembrane region" description="Helical" evidence="8">
    <location>
        <begin position="18"/>
        <end position="39"/>
    </location>
</feature>
<dbReference type="Gene3D" id="2.30.30.60">
    <property type="match status" value="1"/>
</dbReference>
<keyword evidence="5 8" id="KW-1133">Transmembrane helix</keyword>
<dbReference type="Gene3D" id="1.10.287.1260">
    <property type="match status" value="1"/>
</dbReference>
<evidence type="ECO:0000256" key="8">
    <source>
        <dbReference type="SAM" id="Phobius"/>
    </source>
</evidence>
<dbReference type="PANTHER" id="PTHR30460">
    <property type="entry name" value="MODERATE CONDUCTANCE MECHANOSENSITIVE CHANNEL YBIO"/>
    <property type="match status" value="1"/>
</dbReference>
<evidence type="ECO:0000256" key="7">
    <source>
        <dbReference type="ARBA" id="ARBA00059688"/>
    </source>
</evidence>
<gene>
    <name evidence="11" type="ORF">SAMN02910293_02188</name>
</gene>
<dbReference type="Gene3D" id="3.30.70.100">
    <property type="match status" value="1"/>
</dbReference>
<evidence type="ECO:0000256" key="6">
    <source>
        <dbReference type="ARBA" id="ARBA00023136"/>
    </source>
</evidence>
<feature type="transmembrane region" description="Helical" evidence="8">
    <location>
        <begin position="75"/>
        <end position="93"/>
    </location>
</feature>
<dbReference type="Proteomes" id="UP000182508">
    <property type="component" value="Unassembled WGS sequence"/>
</dbReference>
<keyword evidence="4 8" id="KW-0812">Transmembrane</keyword>
<name>A0A1G6DGB0_9STRE</name>
<comment type="function">
    <text evidence="7">May play a role in resistance to osmotic downshock.</text>
</comment>
<dbReference type="InterPro" id="IPR010920">
    <property type="entry name" value="LSM_dom_sf"/>
</dbReference>
<dbReference type="PANTHER" id="PTHR30460:SF0">
    <property type="entry name" value="MODERATE CONDUCTANCE MECHANOSENSITIVE CHANNEL YBIO"/>
    <property type="match status" value="1"/>
</dbReference>
<dbReference type="SUPFAM" id="SSF82861">
    <property type="entry name" value="Mechanosensitive channel protein MscS (YggB), transmembrane region"/>
    <property type="match status" value="1"/>
</dbReference>
<dbReference type="InterPro" id="IPR023408">
    <property type="entry name" value="MscS_beta-dom_sf"/>
</dbReference>
<dbReference type="GO" id="GO:0008381">
    <property type="term" value="F:mechanosensitive monoatomic ion channel activity"/>
    <property type="evidence" value="ECO:0007669"/>
    <property type="project" value="InterPro"/>
</dbReference>
<sequence length="282" mass="31087">MSMNIITKYIQQLDAEEIALTLLSKAISLILLLIVFAIAKRIISFIFKHTIEKSIGLSRQSLARQKTIIKLLKNIINYVFYFFLIYSILSVLGVPISSLLAGAGIAGLAIGLGAQGFLTDVVNGFFILLENQFEVGDSIVIGSVEGTISSVGIRTTQIRGFDGTLHFVTNRSISVVSNKSRGAMRAQIDLPIFANTDLDEVTRIIEETNKENLENFPEIVEAPKVLGPRTTTNGQLVFRVDIFVQHGSQSKIYSAFYKLYQESLLTNNIILATPNATIITKK</sequence>
<proteinExistence type="inferred from homology"/>
<feature type="transmembrane region" description="Helical" evidence="8">
    <location>
        <begin position="99"/>
        <end position="118"/>
    </location>
</feature>
<dbReference type="FunFam" id="2.30.30.60:FF:000001">
    <property type="entry name" value="MscS Mechanosensitive ion channel"/>
    <property type="match status" value="1"/>
</dbReference>
<dbReference type="InterPro" id="IPR006685">
    <property type="entry name" value="MscS_channel_2nd"/>
</dbReference>
<dbReference type="InterPro" id="IPR045276">
    <property type="entry name" value="YbiO_bact"/>
</dbReference>
<comment type="similarity">
    <text evidence="2">Belongs to the MscS (TC 1.A.23) family.</text>
</comment>
<dbReference type="Pfam" id="PF21088">
    <property type="entry name" value="MS_channel_1st"/>
    <property type="match status" value="1"/>
</dbReference>
<dbReference type="GO" id="GO:0005886">
    <property type="term" value="C:plasma membrane"/>
    <property type="evidence" value="ECO:0007669"/>
    <property type="project" value="UniProtKB-SubCell"/>
</dbReference>
<keyword evidence="6 8" id="KW-0472">Membrane</keyword>
<evidence type="ECO:0000256" key="2">
    <source>
        <dbReference type="ARBA" id="ARBA00008017"/>
    </source>
</evidence>
<comment type="subcellular location">
    <subcellularLocation>
        <location evidence="1">Cell membrane</location>
        <topology evidence="1">Multi-pass membrane protein</topology>
    </subcellularLocation>
</comment>
<evidence type="ECO:0000256" key="3">
    <source>
        <dbReference type="ARBA" id="ARBA00022475"/>
    </source>
</evidence>
<dbReference type="Pfam" id="PF00924">
    <property type="entry name" value="MS_channel_2nd"/>
    <property type="match status" value="1"/>
</dbReference>
<dbReference type="InterPro" id="IPR011066">
    <property type="entry name" value="MscS_channel_C_sf"/>
</dbReference>
<evidence type="ECO:0000313" key="11">
    <source>
        <dbReference type="EMBL" id="SDB44227.1"/>
    </source>
</evidence>
<feature type="domain" description="Mechanosensitive ion channel MscS" evidence="9">
    <location>
        <begin position="118"/>
        <end position="180"/>
    </location>
</feature>
<keyword evidence="3" id="KW-1003">Cell membrane</keyword>
<evidence type="ECO:0000259" key="10">
    <source>
        <dbReference type="Pfam" id="PF21088"/>
    </source>
</evidence>
<organism evidence="11 12">
    <name type="scientific">Streptococcus henryi</name>
    <dbReference type="NCBI Taxonomy" id="439219"/>
    <lineage>
        <taxon>Bacteria</taxon>
        <taxon>Bacillati</taxon>
        <taxon>Bacillota</taxon>
        <taxon>Bacilli</taxon>
        <taxon>Lactobacillales</taxon>
        <taxon>Streptococcaceae</taxon>
        <taxon>Streptococcus</taxon>
    </lineage>
</organism>
<accession>A0A1G6DGB0</accession>
<dbReference type="SUPFAM" id="SSF50182">
    <property type="entry name" value="Sm-like ribonucleoproteins"/>
    <property type="match status" value="1"/>
</dbReference>
<evidence type="ECO:0000256" key="4">
    <source>
        <dbReference type="ARBA" id="ARBA00022692"/>
    </source>
</evidence>
<feature type="domain" description="Mechanosensitive ion channel transmembrane helices 2/3" evidence="10">
    <location>
        <begin position="74"/>
        <end position="115"/>
    </location>
</feature>
<evidence type="ECO:0000256" key="5">
    <source>
        <dbReference type="ARBA" id="ARBA00022989"/>
    </source>
</evidence>
<protein>
    <submittedName>
        <fullName evidence="11">Small conductance mechanosensitive channel</fullName>
    </submittedName>
</protein>
<dbReference type="EMBL" id="FMXP01000039">
    <property type="protein sequence ID" value="SDB44227.1"/>
    <property type="molecule type" value="Genomic_DNA"/>
</dbReference>
<keyword evidence="12" id="KW-1185">Reference proteome</keyword>
<evidence type="ECO:0000313" key="12">
    <source>
        <dbReference type="Proteomes" id="UP000182508"/>
    </source>
</evidence>
<dbReference type="STRING" id="439219.SAMN02910293_02188"/>
<dbReference type="AlphaFoldDB" id="A0A1G6DGB0"/>
<dbReference type="InterPro" id="IPR011014">
    <property type="entry name" value="MscS_channel_TM-2"/>
</dbReference>